<dbReference type="InterPro" id="IPR008969">
    <property type="entry name" value="CarboxyPept-like_regulatory"/>
</dbReference>
<dbReference type="AlphaFoldDB" id="A0AAE3XRR3"/>
<sequence>MPSFNLKINQPCGEDFNKFTPTEKGGFCQSCQKEVIDFTNMSESEIIEYIQASTKKTCGRFKSSQLKHYHIPVQSSRFGKFRSCLTFAVISFLSILNTEAKTNEISKKPKVELQEEKKISTNLETTTEKYTITGRVMESSGEGAIGVNVVLKGTIQGTATDFDGNFSLTLDKPKGILVFSGIGYQTQEIEYDSNQLTNLTVYIDADIKGLLTVGEVNTSLLYSSKKSIWQRIKDFF</sequence>
<organism evidence="1 2">
    <name type="scientific">Aureibacter tunicatorum</name>
    <dbReference type="NCBI Taxonomy" id="866807"/>
    <lineage>
        <taxon>Bacteria</taxon>
        <taxon>Pseudomonadati</taxon>
        <taxon>Bacteroidota</taxon>
        <taxon>Cytophagia</taxon>
        <taxon>Cytophagales</taxon>
        <taxon>Persicobacteraceae</taxon>
        <taxon>Aureibacter</taxon>
    </lineage>
</organism>
<reference evidence="1" key="1">
    <citation type="submission" date="2023-07" db="EMBL/GenBank/DDBJ databases">
        <title>Genomic Encyclopedia of Type Strains, Phase IV (KMG-IV): sequencing the most valuable type-strain genomes for metagenomic binning, comparative biology and taxonomic classification.</title>
        <authorList>
            <person name="Goeker M."/>
        </authorList>
    </citation>
    <scope>NUCLEOTIDE SEQUENCE</scope>
    <source>
        <strain evidence="1">DSM 26174</strain>
    </source>
</reference>
<dbReference type="EMBL" id="JAVDQD010000009">
    <property type="protein sequence ID" value="MDR6241548.1"/>
    <property type="molecule type" value="Genomic_DNA"/>
</dbReference>
<gene>
    <name evidence="1" type="ORF">HNQ88_004635</name>
</gene>
<accession>A0AAE3XRR3</accession>
<dbReference type="Proteomes" id="UP001185092">
    <property type="component" value="Unassembled WGS sequence"/>
</dbReference>
<evidence type="ECO:0008006" key="3">
    <source>
        <dbReference type="Google" id="ProtNLM"/>
    </source>
</evidence>
<name>A0AAE3XRR3_9BACT</name>
<evidence type="ECO:0000313" key="2">
    <source>
        <dbReference type="Proteomes" id="UP001185092"/>
    </source>
</evidence>
<dbReference type="Gene3D" id="2.60.40.1120">
    <property type="entry name" value="Carboxypeptidase-like, regulatory domain"/>
    <property type="match status" value="1"/>
</dbReference>
<evidence type="ECO:0000313" key="1">
    <source>
        <dbReference type="EMBL" id="MDR6241548.1"/>
    </source>
</evidence>
<comment type="caution">
    <text evidence="1">The sequence shown here is derived from an EMBL/GenBank/DDBJ whole genome shotgun (WGS) entry which is preliminary data.</text>
</comment>
<protein>
    <recommendedName>
        <fullName evidence="3">CarboxypepD_reg-like domain-containing protein</fullName>
    </recommendedName>
</protein>
<keyword evidence="2" id="KW-1185">Reference proteome</keyword>
<dbReference type="Pfam" id="PF13715">
    <property type="entry name" value="CarbopepD_reg_2"/>
    <property type="match status" value="1"/>
</dbReference>
<dbReference type="SUPFAM" id="SSF49464">
    <property type="entry name" value="Carboxypeptidase regulatory domain-like"/>
    <property type="match status" value="1"/>
</dbReference>
<dbReference type="RefSeq" id="WP_309942421.1">
    <property type="nucleotide sequence ID" value="NZ_AP025307.1"/>
</dbReference>
<proteinExistence type="predicted"/>